<dbReference type="AlphaFoldDB" id="A0A1H2Q2K6"/>
<dbReference type="GO" id="GO:0030163">
    <property type="term" value="P:protein catabolic process"/>
    <property type="evidence" value="ECO:0007669"/>
    <property type="project" value="InterPro"/>
</dbReference>
<dbReference type="GO" id="GO:0004252">
    <property type="term" value="F:serine-type endopeptidase activity"/>
    <property type="evidence" value="ECO:0007669"/>
    <property type="project" value="UniProtKB-UniRule"/>
</dbReference>
<dbReference type="GO" id="GO:0004176">
    <property type="term" value="F:ATP-dependent peptidase activity"/>
    <property type="evidence" value="ECO:0007669"/>
    <property type="project" value="UniProtKB-UniRule"/>
</dbReference>
<evidence type="ECO:0000256" key="2">
    <source>
        <dbReference type="SAM" id="Phobius"/>
    </source>
</evidence>
<keyword evidence="2" id="KW-0472">Membrane</keyword>
<dbReference type="InterPro" id="IPR036034">
    <property type="entry name" value="PDZ_sf"/>
</dbReference>
<dbReference type="SUPFAM" id="SSF50156">
    <property type="entry name" value="PDZ domain-like"/>
    <property type="match status" value="1"/>
</dbReference>
<dbReference type="Proteomes" id="UP000198534">
    <property type="component" value="Unassembled WGS sequence"/>
</dbReference>
<dbReference type="InterPro" id="IPR001478">
    <property type="entry name" value="PDZ"/>
</dbReference>
<evidence type="ECO:0000313" key="5">
    <source>
        <dbReference type="Proteomes" id="UP000198534"/>
    </source>
</evidence>
<evidence type="ECO:0000313" key="4">
    <source>
        <dbReference type="EMBL" id="SDW01406.1"/>
    </source>
</evidence>
<dbReference type="SMART" id="SM00228">
    <property type="entry name" value="PDZ"/>
    <property type="match status" value="1"/>
</dbReference>
<dbReference type="InterPro" id="IPR008269">
    <property type="entry name" value="Lon_proteolytic"/>
</dbReference>
<dbReference type="InterPro" id="IPR027065">
    <property type="entry name" value="Lon_Prtase"/>
</dbReference>
<dbReference type="Pfam" id="PF13180">
    <property type="entry name" value="PDZ_2"/>
    <property type="match status" value="1"/>
</dbReference>
<keyword evidence="2" id="KW-1133">Transmembrane helix</keyword>
<feature type="transmembrane region" description="Helical" evidence="2">
    <location>
        <begin position="12"/>
        <end position="35"/>
    </location>
</feature>
<keyword evidence="1" id="KW-0378">Hydrolase</keyword>
<dbReference type="Gene3D" id="3.30.230.10">
    <property type="match status" value="1"/>
</dbReference>
<dbReference type="GO" id="GO:0006508">
    <property type="term" value="P:proteolysis"/>
    <property type="evidence" value="ECO:0007669"/>
    <property type="project" value="UniProtKB-KW"/>
</dbReference>
<dbReference type="PANTHER" id="PTHR10046">
    <property type="entry name" value="ATP DEPENDENT LON PROTEASE FAMILY MEMBER"/>
    <property type="match status" value="1"/>
</dbReference>
<keyword evidence="1" id="KW-0720">Serine protease</keyword>
<keyword evidence="2" id="KW-0812">Transmembrane</keyword>
<dbReference type="RefSeq" id="WP_091734573.1">
    <property type="nucleotide sequence ID" value="NZ_FNNQ01000001.1"/>
</dbReference>
<feature type="active site" evidence="1">
    <location>
        <position position="289"/>
    </location>
</feature>
<dbReference type="InterPro" id="IPR014721">
    <property type="entry name" value="Ribsml_uS5_D2-typ_fold_subgr"/>
</dbReference>
<dbReference type="PROSITE" id="PS51786">
    <property type="entry name" value="LON_PROTEOLYTIC"/>
    <property type="match status" value="1"/>
</dbReference>
<dbReference type="Pfam" id="PF05362">
    <property type="entry name" value="Lon_C"/>
    <property type="match status" value="1"/>
</dbReference>
<organism evidence="4 5">
    <name type="scientific">Marininema mesophilum</name>
    <dbReference type="NCBI Taxonomy" id="1048340"/>
    <lineage>
        <taxon>Bacteria</taxon>
        <taxon>Bacillati</taxon>
        <taxon>Bacillota</taxon>
        <taxon>Bacilli</taxon>
        <taxon>Bacillales</taxon>
        <taxon>Thermoactinomycetaceae</taxon>
        <taxon>Marininema</taxon>
    </lineage>
</organism>
<dbReference type="EC" id="3.4.21.53" evidence="1"/>
<evidence type="ECO:0000256" key="1">
    <source>
        <dbReference type="PROSITE-ProRule" id="PRU01122"/>
    </source>
</evidence>
<dbReference type="InterPro" id="IPR020568">
    <property type="entry name" value="Ribosomal_Su5_D2-typ_SF"/>
</dbReference>
<keyword evidence="1" id="KW-0645">Protease</keyword>
<feature type="domain" description="Lon proteolytic" evidence="3">
    <location>
        <begin position="237"/>
        <end position="346"/>
    </location>
</feature>
<dbReference type="STRING" id="1048340.SAMN05444487_10180"/>
<comment type="catalytic activity">
    <reaction evidence="1">
        <text>Hydrolysis of proteins in presence of ATP.</text>
        <dbReference type="EC" id="3.4.21.53"/>
    </reaction>
</comment>
<comment type="similarity">
    <text evidence="1">Belongs to the peptidase S16 family.</text>
</comment>
<protein>
    <recommendedName>
        <fullName evidence="1">endopeptidase La</fullName>
        <ecNumber evidence="1">3.4.21.53</ecNumber>
    </recommendedName>
</protein>
<sequence length="356" mass="38914">MADKQPRYRNTWIISLIAVVVIGAILFLVPIPYFLMLPGSALEVRPMVTVQKKSPGEEKGSFYLTTVALRQGNIYGWLAAQVNSNYELIPEKEVLGPGGNSEDYDRRQKEIMKESQQDAILAAFHATSRPVEEKLLGVKVLSLIKNMPAEKVLHKGDIIEKVDGKSVRRAEELVGYLAGKKIGEDVQLAFKRKGMNLERKVELGSLPVSKGMKRPGLGIQPVTQREVKTSLPVKIKAGDIGGPSAGLMFSLEITNQLGREDLTRGYQIAGTGTITSKGQVGQIGGIQHKIVAADDEGTDIFFVPADQKTEDINQKVASKTVQRIGSKMKLVPVRTLGEAISYLKKLPKEKTGKKAA</sequence>
<reference evidence="4 5" key="1">
    <citation type="submission" date="2016-10" db="EMBL/GenBank/DDBJ databases">
        <authorList>
            <person name="de Groot N.N."/>
        </authorList>
    </citation>
    <scope>NUCLEOTIDE SEQUENCE [LARGE SCALE GENOMIC DNA]</scope>
    <source>
        <strain evidence="4 5">DSM 45610</strain>
    </source>
</reference>
<evidence type="ECO:0000259" key="3">
    <source>
        <dbReference type="PROSITE" id="PS51786"/>
    </source>
</evidence>
<dbReference type="EMBL" id="FNNQ01000001">
    <property type="protein sequence ID" value="SDW01406.1"/>
    <property type="molecule type" value="Genomic_DNA"/>
</dbReference>
<keyword evidence="5" id="KW-1185">Reference proteome</keyword>
<dbReference type="OrthoDB" id="2356897at2"/>
<proteinExistence type="inferred from homology"/>
<dbReference type="NCBIfam" id="NF041438">
    <property type="entry name" value="SepM_fam_S16"/>
    <property type="match status" value="1"/>
</dbReference>
<gene>
    <name evidence="4" type="ORF">SAMN05444487_10180</name>
</gene>
<name>A0A1H2Q2K6_9BACL</name>
<dbReference type="GO" id="GO:0005524">
    <property type="term" value="F:ATP binding"/>
    <property type="evidence" value="ECO:0007669"/>
    <property type="project" value="InterPro"/>
</dbReference>
<accession>A0A1H2Q2K6</accession>
<dbReference type="SUPFAM" id="SSF54211">
    <property type="entry name" value="Ribosomal protein S5 domain 2-like"/>
    <property type="match status" value="1"/>
</dbReference>
<feature type="active site" evidence="1">
    <location>
        <position position="244"/>
    </location>
</feature>